<dbReference type="RefSeq" id="WP_009696107.1">
    <property type="nucleotide sequence ID" value="NZ_CAKMTR010000026.1"/>
</dbReference>
<feature type="transmembrane region" description="Helical" evidence="2">
    <location>
        <begin position="58"/>
        <end position="78"/>
    </location>
</feature>
<feature type="coiled-coil region" evidence="1">
    <location>
        <begin position="10"/>
        <end position="56"/>
    </location>
</feature>
<accession>A0A8B3DDM5</accession>
<dbReference type="Proteomes" id="UP000253437">
    <property type="component" value="Unassembled WGS sequence"/>
</dbReference>
<reference evidence="3 4" key="1">
    <citation type="submission" date="2018-08" db="EMBL/GenBank/DDBJ databases">
        <title>Vibrio harveyi strains pathogenic to white snook Centropomus viridis Lockington (1877) and potential probiotic bacteria.</title>
        <authorList>
            <person name="Soto-Rodriguez S."/>
            <person name="Gomez-Gil B."/>
            <person name="Lozano-Olvera R."/>
        </authorList>
    </citation>
    <scope>NUCLEOTIDE SEQUENCE [LARGE SCALE GENOMIC DNA]</scope>
    <source>
        <strain evidence="3 4">CAIM 1508</strain>
    </source>
</reference>
<sequence>MDDKESMKVLTEIRDELKEINSHMTFLREQANEAMENEENKAVEVAELENRRVKKERWFTIGLLTFLGLGILLQEFGYL</sequence>
<proteinExistence type="predicted"/>
<keyword evidence="1" id="KW-0175">Coiled coil</keyword>
<comment type="caution">
    <text evidence="3">The sequence shown here is derived from an EMBL/GenBank/DDBJ whole genome shotgun (WGS) entry which is preliminary data.</text>
</comment>
<evidence type="ECO:0000256" key="1">
    <source>
        <dbReference type="SAM" id="Coils"/>
    </source>
</evidence>
<evidence type="ECO:0000313" key="4">
    <source>
        <dbReference type="Proteomes" id="UP000253437"/>
    </source>
</evidence>
<evidence type="ECO:0000256" key="2">
    <source>
        <dbReference type="SAM" id="Phobius"/>
    </source>
</evidence>
<dbReference type="AlphaFoldDB" id="A0A8B3DDM5"/>
<keyword evidence="2" id="KW-0812">Transmembrane</keyword>
<keyword evidence="2" id="KW-1133">Transmembrane helix</keyword>
<evidence type="ECO:0000313" key="3">
    <source>
        <dbReference type="EMBL" id="RIV99865.1"/>
    </source>
</evidence>
<gene>
    <name evidence="3" type="ORF">DS957_027740</name>
</gene>
<dbReference type="GeneID" id="83581481"/>
<keyword evidence="2" id="KW-0472">Membrane</keyword>
<organism evidence="3 4">
    <name type="scientific">Vibrio harveyi</name>
    <name type="common">Beneckea harveyi</name>
    <dbReference type="NCBI Taxonomy" id="669"/>
    <lineage>
        <taxon>Bacteria</taxon>
        <taxon>Pseudomonadati</taxon>
        <taxon>Pseudomonadota</taxon>
        <taxon>Gammaproteobacteria</taxon>
        <taxon>Vibrionales</taxon>
        <taxon>Vibrionaceae</taxon>
        <taxon>Vibrio</taxon>
    </lineage>
</organism>
<dbReference type="EMBL" id="QOUW02000240">
    <property type="protein sequence ID" value="RIV99865.1"/>
    <property type="molecule type" value="Genomic_DNA"/>
</dbReference>
<protein>
    <submittedName>
        <fullName evidence="3">Uncharacterized protein</fullName>
    </submittedName>
</protein>
<name>A0A8B3DDM5_VIBHA</name>